<keyword evidence="2" id="KW-1185">Reference proteome</keyword>
<organism evidence="1 2">
    <name type="scientific">Smallanthus sonchifolius</name>
    <dbReference type="NCBI Taxonomy" id="185202"/>
    <lineage>
        <taxon>Eukaryota</taxon>
        <taxon>Viridiplantae</taxon>
        <taxon>Streptophyta</taxon>
        <taxon>Embryophyta</taxon>
        <taxon>Tracheophyta</taxon>
        <taxon>Spermatophyta</taxon>
        <taxon>Magnoliopsida</taxon>
        <taxon>eudicotyledons</taxon>
        <taxon>Gunneridae</taxon>
        <taxon>Pentapetalae</taxon>
        <taxon>asterids</taxon>
        <taxon>campanulids</taxon>
        <taxon>Asterales</taxon>
        <taxon>Asteraceae</taxon>
        <taxon>Asteroideae</taxon>
        <taxon>Heliantheae alliance</taxon>
        <taxon>Millerieae</taxon>
        <taxon>Smallanthus</taxon>
    </lineage>
</organism>
<comment type="caution">
    <text evidence="1">The sequence shown here is derived from an EMBL/GenBank/DDBJ whole genome shotgun (WGS) entry which is preliminary data.</text>
</comment>
<dbReference type="EMBL" id="CM042043">
    <property type="protein sequence ID" value="KAI3695745.1"/>
    <property type="molecule type" value="Genomic_DNA"/>
</dbReference>
<gene>
    <name evidence="1" type="ORF">L1987_78745</name>
</gene>
<name>A0ACB8ZEL2_9ASTR</name>
<evidence type="ECO:0000313" key="2">
    <source>
        <dbReference type="Proteomes" id="UP001056120"/>
    </source>
</evidence>
<proteinExistence type="predicted"/>
<reference evidence="2" key="1">
    <citation type="journal article" date="2022" name="Mol. Ecol. Resour.">
        <title>The genomes of chicory, endive, great burdock and yacon provide insights into Asteraceae palaeo-polyploidization history and plant inulin production.</title>
        <authorList>
            <person name="Fan W."/>
            <person name="Wang S."/>
            <person name="Wang H."/>
            <person name="Wang A."/>
            <person name="Jiang F."/>
            <person name="Liu H."/>
            <person name="Zhao H."/>
            <person name="Xu D."/>
            <person name="Zhang Y."/>
        </authorList>
    </citation>
    <scope>NUCLEOTIDE SEQUENCE [LARGE SCALE GENOMIC DNA]</scope>
    <source>
        <strain evidence="2">cv. Yunnan</strain>
    </source>
</reference>
<accession>A0ACB8ZEL2</accession>
<protein>
    <submittedName>
        <fullName evidence="1">Uncharacterized protein</fullName>
    </submittedName>
</protein>
<evidence type="ECO:0000313" key="1">
    <source>
        <dbReference type="EMBL" id="KAI3695745.1"/>
    </source>
</evidence>
<dbReference type="Proteomes" id="UP001056120">
    <property type="component" value="Linkage Group LG26"/>
</dbReference>
<reference evidence="1 2" key="2">
    <citation type="journal article" date="2022" name="Mol. Ecol. Resour.">
        <title>The genomes of chicory, endive, great burdock and yacon provide insights into Asteraceae paleo-polyploidization history and plant inulin production.</title>
        <authorList>
            <person name="Fan W."/>
            <person name="Wang S."/>
            <person name="Wang H."/>
            <person name="Wang A."/>
            <person name="Jiang F."/>
            <person name="Liu H."/>
            <person name="Zhao H."/>
            <person name="Xu D."/>
            <person name="Zhang Y."/>
        </authorList>
    </citation>
    <scope>NUCLEOTIDE SEQUENCE [LARGE SCALE GENOMIC DNA]</scope>
    <source>
        <strain evidence="2">cv. Yunnan</strain>
        <tissue evidence="1">Leaves</tissue>
    </source>
</reference>
<sequence length="144" mass="15927">MLNVLLWISIRTIGAEKRAGIAEEKGEDIKKIVVAKSQLMEKDRQEISDLKKELEVSKLLHLKEIDVTVEETKKSAALSILQSRIKMAEEASAEGFDMKTLDLEGWRRISAGLMGEKMETSKVGDEAGDGVEKEVPQGDEGKDA</sequence>